<organism evidence="1 2">
    <name type="scientific">Rhipicephalus sanguineus</name>
    <name type="common">Brown dog tick</name>
    <name type="synonym">Ixodes sanguineus</name>
    <dbReference type="NCBI Taxonomy" id="34632"/>
    <lineage>
        <taxon>Eukaryota</taxon>
        <taxon>Metazoa</taxon>
        <taxon>Ecdysozoa</taxon>
        <taxon>Arthropoda</taxon>
        <taxon>Chelicerata</taxon>
        <taxon>Arachnida</taxon>
        <taxon>Acari</taxon>
        <taxon>Parasitiformes</taxon>
        <taxon>Ixodida</taxon>
        <taxon>Ixodoidea</taxon>
        <taxon>Ixodidae</taxon>
        <taxon>Rhipicephalinae</taxon>
        <taxon>Rhipicephalus</taxon>
        <taxon>Rhipicephalus</taxon>
    </lineage>
</organism>
<name>A0A9D4PIF3_RHISA</name>
<dbReference type="AlphaFoldDB" id="A0A9D4PIF3"/>
<sequence length="107" mass="12011">MLAMGCQVADRCGEQRRESAIVDNVECSKRCSAVNTMKKAPLEKVSCTLKDRGIVPLQADKEGGFAALPKTLFKEKAVRTMEKNFKPVAFDPKKHERRALQFLDELI</sequence>
<evidence type="ECO:0000313" key="2">
    <source>
        <dbReference type="Proteomes" id="UP000821837"/>
    </source>
</evidence>
<accession>A0A9D4PIF3</accession>
<reference evidence="1" key="2">
    <citation type="submission" date="2021-09" db="EMBL/GenBank/DDBJ databases">
        <authorList>
            <person name="Jia N."/>
            <person name="Wang J."/>
            <person name="Shi W."/>
            <person name="Du L."/>
            <person name="Sun Y."/>
            <person name="Zhan W."/>
            <person name="Jiang J."/>
            <person name="Wang Q."/>
            <person name="Zhang B."/>
            <person name="Ji P."/>
            <person name="Sakyi L.B."/>
            <person name="Cui X."/>
            <person name="Yuan T."/>
            <person name="Jiang B."/>
            <person name="Yang W."/>
            <person name="Lam T.T.-Y."/>
            <person name="Chang Q."/>
            <person name="Ding S."/>
            <person name="Wang X."/>
            <person name="Zhu J."/>
            <person name="Ruan X."/>
            <person name="Zhao L."/>
            <person name="Wei J."/>
            <person name="Que T."/>
            <person name="Du C."/>
            <person name="Cheng J."/>
            <person name="Dai P."/>
            <person name="Han X."/>
            <person name="Huang E."/>
            <person name="Gao Y."/>
            <person name="Liu J."/>
            <person name="Shao H."/>
            <person name="Ye R."/>
            <person name="Li L."/>
            <person name="Wei W."/>
            <person name="Wang X."/>
            <person name="Wang C."/>
            <person name="Huo Q."/>
            <person name="Li W."/>
            <person name="Guo W."/>
            <person name="Chen H."/>
            <person name="Chen S."/>
            <person name="Zhou L."/>
            <person name="Zhou L."/>
            <person name="Ni X."/>
            <person name="Tian J."/>
            <person name="Zhou Y."/>
            <person name="Sheng Y."/>
            <person name="Liu T."/>
            <person name="Pan Y."/>
            <person name="Xia L."/>
            <person name="Li J."/>
            <person name="Zhao F."/>
            <person name="Cao W."/>
        </authorList>
    </citation>
    <scope>NUCLEOTIDE SEQUENCE</scope>
    <source>
        <strain evidence="1">Rsan-2018</strain>
        <tissue evidence="1">Larvae</tissue>
    </source>
</reference>
<gene>
    <name evidence="1" type="ORF">HPB52_005506</name>
</gene>
<dbReference type="EMBL" id="JABSTV010001253">
    <property type="protein sequence ID" value="KAH7943108.1"/>
    <property type="molecule type" value="Genomic_DNA"/>
</dbReference>
<protein>
    <submittedName>
        <fullName evidence="1">Uncharacterized protein</fullName>
    </submittedName>
</protein>
<keyword evidence="2" id="KW-1185">Reference proteome</keyword>
<evidence type="ECO:0000313" key="1">
    <source>
        <dbReference type="EMBL" id="KAH7943108.1"/>
    </source>
</evidence>
<proteinExistence type="predicted"/>
<reference evidence="1" key="1">
    <citation type="journal article" date="2020" name="Cell">
        <title>Large-Scale Comparative Analyses of Tick Genomes Elucidate Their Genetic Diversity and Vector Capacities.</title>
        <authorList>
            <consortium name="Tick Genome and Microbiome Consortium (TIGMIC)"/>
            <person name="Jia N."/>
            <person name="Wang J."/>
            <person name="Shi W."/>
            <person name="Du L."/>
            <person name="Sun Y."/>
            <person name="Zhan W."/>
            <person name="Jiang J.F."/>
            <person name="Wang Q."/>
            <person name="Zhang B."/>
            <person name="Ji P."/>
            <person name="Bell-Sakyi L."/>
            <person name="Cui X.M."/>
            <person name="Yuan T.T."/>
            <person name="Jiang B.G."/>
            <person name="Yang W.F."/>
            <person name="Lam T.T."/>
            <person name="Chang Q.C."/>
            <person name="Ding S.J."/>
            <person name="Wang X.J."/>
            <person name="Zhu J.G."/>
            <person name="Ruan X.D."/>
            <person name="Zhao L."/>
            <person name="Wei J.T."/>
            <person name="Ye R.Z."/>
            <person name="Que T.C."/>
            <person name="Du C.H."/>
            <person name="Zhou Y.H."/>
            <person name="Cheng J.X."/>
            <person name="Dai P.F."/>
            <person name="Guo W.B."/>
            <person name="Han X.H."/>
            <person name="Huang E.J."/>
            <person name="Li L.F."/>
            <person name="Wei W."/>
            <person name="Gao Y.C."/>
            <person name="Liu J.Z."/>
            <person name="Shao H.Z."/>
            <person name="Wang X."/>
            <person name="Wang C.C."/>
            <person name="Yang T.C."/>
            <person name="Huo Q.B."/>
            <person name="Li W."/>
            <person name="Chen H.Y."/>
            <person name="Chen S.E."/>
            <person name="Zhou L.G."/>
            <person name="Ni X.B."/>
            <person name="Tian J.H."/>
            <person name="Sheng Y."/>
            <person name="Liu T."/>
            <person name="Pan Y.S."/>
            <person name="Xia L.Y."/>
            <person name="Li J."/>
            <person name="Zhao F."/>
            <person name="Cao W.C."/>
        </authorList>
    </citation>
    <scope>NUCLEOTIDE SEQUENCE</scope>
    <source>
        <strain evidence="1">Rsan-2018</strain>
    </source>
</reference>
<dbReference type="VEuPathDB" id="VectorBase:RSAN_038048"/>
<dbReference type="Proteomes" id="UP000821837">
    <property type="component" value="Unassembled WGS sequence"/>
</dbReference>
<comment type="caution">
    <text evidence="1">The sequence shown here is derived from an EMBL/GenBank/DDBJ whole genome shotgun (WGS) entry which is preliminary data.</text>
</comment>